<dbReference type="InterPro" id="IPR029063">
    <property type="entry name" value="SAM-dependent_MTases_sf"/>
</dbReference>
<dbReference type="GO" id="GO:0008175">
    <property type="term" value="F:tRNA methyltransferase activity"/>
    <property type="evidence" value="ECO:0007669"/>
    <property type="project" value="TreeGrafter"/>
</dbReference>
<keyword evidence="1" id="KW-0489">Methyltransferase</keyword>
<sequence>MSPLDGVIQLQGDITEPETARKIISLFDGEKADLVVSDGAPDVIGLLDSDEYVQHQLVLAALEITTRILKFNGTMVAKVFRGKRIADLCAKLAFFFGSVTVAKPKCSRDSSLEAFVVCQHFRIPSGFSHAGPLSDFLTAQVPPGLPHSWHSSRAAAPFVVCGGEDAFDSDRNYPLNLTTSSSGDYQHRSPVQPPIHPPYEQAKKMRSERTLATKTATANKDTIFP</sequence>
<dbReference type="Pfam" id="PF01728">
    <property type="entry name" value="FtsJ"/>
    <property type="match status" value="1"/>
</dbReference>
<protein>
    <submittedName>
        <fullName evidence="6">tRNA (Cytidine(32)/guanosine(34)-2'-O)-methyltransferase</fullName>
    </submittedName>
</protein>
<evidence type="ECO:0000256" key="3">
    <source>
        <dbReference type="ARBA" id="ARBA00022691"/>
    </source>
</evidence>
<feature type="domain" description="Ribosomal RNA methyltransferase FtsJ" evidence="5">
    <location>
        <begin position="3"/>
        <end position="121"/>
    </location>
</feature>
<dbReference type="AlphaFoldDB" id="A0A1W0WY12"/>
<dbReference type="GO" id="GO:0002181">
    <property type="term" value="P:cytoplasmic translation"/>
    <property type="evidence" value="ECO:0007669"/>
    <property type="project" value="TreeGrafter"/>
</dbReference>
<proteinExistence type="predicted"/>
<evidence type="ECO:0000256" key="4">
    <source>
        <dbReference type="SAM" id="MobiDB-lite"/>
    </source>
</evidence>
<keyword evidence="2" id="KW-0808">Transferase</keyword>
<dbReference type="Gene3D" id="3.40.50.150">
    <property type="entry name" value="Vaccinia Virus protein VP39"/>
    <property type="match status" value="1"/>
</dbReference>
<dbReference type="InterPro" id="IPR002877">
    <property type="entry name" value="RNA_MeTrfase_FtsJ_dom"/>
</dbReference>
<name>A0A1W0WY12_HYPEX</name>
<dbReference type="EMBL" id="MTYJ01000033">
    <property type="protein sequence ID" value="OQV20063.1"/>
    <property type="molecule type" value="Genomic_DNA"/>
</dbReference>
<dbReference type="OrthoDB" id="289250at2759"/>
<evidence type="ECO:0000259" key="5">
    <source>
        <dbReference type="Pfam" id="PF01728"/>
    </source>
</evidence>
<comment type="caution">
    <text evidence="6">The sequence shown here is derived from an EMBL/GenBank/DDBJ whole genome shotgun (WGS) entry which is preliminary data.</text>
</comment>
<evidence type="ECO:0000313" key="7">
    <source>
        <dbReference type="Proteomes" id="UP000192578"/>
    </source>
</evidence>
<accession>A0A1W0WY12</accession>
<organism evidence="6 7">
    <name type="scientific">Hypsibius exemplaris</name>
    <name type="common">Freshwater tardigrade</name>
    <dbReference type="NCBI Taxonomy" id="2072580"/>
    <lineage>
        <taxon>Eukaryota</taxon>
        <taxon>Metazoa</taxon>
        <taxon>Ecdysozoa</taxon>
        <taxon>Tardigrada</taxon>
        <taxon>Eutardigrada</taxon>
        <taxon>Parachela</taxon>
        <taxon>Hypsibioidea</taxon>
        <taxon>Hypsibiidae</taxon>
        <taxon>Hypsibius</taxon>
    </lineage>
</organism>
<feature type="region of interest" description="Disordered" evidence="4">
    <location>
        <begin position="178"/>
        <end position="225"/>
    </location>
</feature>
<keyword evidence="3" id="KW-0949">S-adenosyl-L-methionine</keyword>
<keyword evidence="7" id="KW-1185">Reference proteome</keyword>
<dbReference type="PANTHER" id="PTHR10920:SF12">
    <property type="entry name" value="TRNA (CYTIDINE(32)_GUANOSINE(34)-2'-O)-METHYLTRANSFERASE-RELATED"/>
    <property type="match status" value="1"/>
</dbReference>
<dbReference type="Proteomes" id="UP000192578">
    <property type="component" value="Unassembled WGS sequence"/>
</dbReference>
<dbReference type="GO" id="GO:0030488">
    <property type="term" value="P:tRNA methylation"/>
    <property type="evidence" value="ECO:0007669"/>
    <property type="project" value="TreeGrafter"/>
</dbReference>
<feature type="compositionally biased region" description="Polar residues" evidence="4">
    <location>
        <begin position="212"/>
        <end position="225"/>
    </location>
</feature>
<dbReference type="GO" id="GO:0005737">
    <property type="term" value="C:cytoplasm"/>
    <property type="evidence" value="ECO:0007669"/>
    <property type="project" value="TreeGrafter"/>
</dbReference>
<evidence type="ECO:0000313" key="6">
    <source>
        <dbReference type="EMBL" id="OQV20063.1"/>
    </source>
</evidence>
<evidence type="ECO:0000256" key="1">
    <source>
        <dbReference type="ARBA" id="ARBA00022603"/>
    </source>
</evidence>
<dbReference type="PANTHER" id="PTHR10920">
    <property type="entry name" value="RIBOSOMAL RNA METHYLTRANSFERASE"/>
    <property type="match status" value="1"/>
</dbReference>
<reference evidence="7" key="1">
    <citation type="submission" date="2017-01" db="EMBL/GenBank/DDBJ databases">
        <title>Comparative genomics of anhydrobiosis in the tardigrade Hypsibius dujardini.</title>
        <authorList>
            <person name="Yoshida Y."/>
            <person name="Koutsovoulos G."/>
            <person name="Laetsch D."/>
            <person name="Stevens L."/>
            <person name="Kumar S."/>
            <person name="Horikawa D."/>
            <person name="Ishino K."/>
            <person name="Komine S."/>
            <person name="Tomita M."/>
            <person name="Blaxter M."/>
            <person name="Arakawa K."/>
        </authorList>
    </citation>
    <scope>NUCLEOTIDE SEQUENCE [LARGE SCALE GENOMIC DNA]</scope>
    <source>
        <strain evidence="7">Z151</strain>
    </source>
</reference>
<feature type="compositionally biased region" description="Basic and acidic residues" evidence="4">
    <location>
        <begin position="201"/>
        <end position="211"/>
    </location>
</feature>
<dbReference type="SUPFAM" id="SSF53335">
    <property type="entry name" value="S-adenosyl-L-methionine-dependent methyltransferases"/>
    <property type="match status" value="1"/>
</dbReference>
<evidence type="ECO:0000256" key="2">
    <source>
        <dbReference type="ARBA" id="ARBA00022679"/>
    </source>
</evidence>
<gene>
    <name evidence="6" type="ORF">BV898_05857</name>
</gene>
<dbReference type="InterPro" id="IPR050082">
    <property type="entry name" value="RNA_methyltr_RlmE"/>
</dbReference>